<evidence type="ECO:0000313" key="1">
    <source>
        <dbReference type="EMBL" id="RGL07143.1"/>
    </source>
</evidence>
<organism evidence="1 2">
    <name type="scientific">Collinsella tanakaei</name>
    <dbReference type="NCBI Taxonomy" id="626935"/>
    <lineage>
        <taxon>Bacteria</taxon>
        <taxon>Bacillati</taxon>
        <taxon>Actinomycetota</taxon>
        <taxon>Coriobacteriia</taxon>
        <taxon>Coriobacteriales</taxon>
        <taxon>Coriobacteriaceae</taxon>
        <taxon>Collinsella</taxon>
    </lineage>
</organism>
<accession>A0A3E4QNJ6</accession>
<evidence type="ECO:0000313" key="2">
    <source>
        <dbReference type="Proteomes" id="UP000260943"/>
    </source>
</evidence>
<gene>
    <name evidence="1" type="ORF">DXC81_10825</name>
</gene>
<dbReference type="Proteomes" id="UP000260943">
    <property type="component" value="Unassembled WGS sequence"/>
</dbReference>
<dbReference type="AlphaFoldDB" id="A0A3E4QNJ6"/>
<sequence>MADLFNIMKITVGADKLTARVLVNPGMPVRTSEDIEATARVYYLAPAIAMHTCLGDAGEHFQDCMSDTEVAHLLEHLTVEILNETGLAGDVVSGRTKPNPDDPRLFDIELSCVDDALTVGALSSATFMMQWAFLHPDQVAPDFPGTVVALRNLMLRLRGEEPEEFTPQADEGAQYVGDELPYAAESAVVDTEGARAAVNELGSEVLFGGAAEDMWQGGEQQQ</sequence>
<name>A0A3E4QNJ6_9ACTN</name>
<evidence type="ECO:0008006" key="3">
    <source>
        <dbReference type="Google" id="ProtNLM"/>
    </source>
</evidence>
<proteinExistence type="predicted"/>
<comment type="caution">
    <text evidence="1">The sequence shown here is derived from an EMBL/GenBank/DDBJ whole genome shotgun (WGS) entry which is preliminary data.</text>
</comment>
<dbReference type="EMBL" id="QSRJ01000019">
    <property type="protein sequence ID" value="RGL07143.1"/>
    <property type="molecule type" value="Genomic_DNA"/>
</dbReference>
<dbReference type="RefSeq" id="WP_117680401.1">
    <property type="nucleotide sequence ID" value="NZ_CALJOO010000129.1"/>
</dbReference>
<reference evidence="1 2" key="1">
    <citation type="submission" date="2018-08" db="EMBL/GenBank/DDBJ databases">
        <title>A genome reference for cultivated species of the human gut microbiota.</title>
        <authorList>
            <person name="Zou Y."/>
            <person name="Xue W."/>
            <person name="Luo G."/>
        </authorList>
    </citation>
    <scope>NUCLEOTIDE SEQUENCE [LARGE SCALE GENOMIC DNA]</scope>
    <source>
        <strain evidence="1 2">TF08-14</strain>
    </source>
</reference>
<protein>
    <recommendedName>
        <fullName evidence="3">Cyanophycin synthase-like N-terminal domain-containing protein</fullName>
    </recommendedName>
</protein>